<organism evidence="5 6">
    <name type="scientific">Roseovarius phycicola</name>
    <dbReference type="NCBI Taxonomy" id="3080976"/>
    <lineage>
        <taxon>Bacteria</taxon>
        <taxon>Pseudomonadati</taxon>
        <taxon>Pseudomonadota</taxon>
        <taxon>Alphaproteobacteria</taxon>
        <taxon>Rhodobacterales</taxon>
        <taxon>Roseobacteraceae</taxon>
        <taxon>Roseovarius</taxon>
    </lineage>
</organism>
<dbReference type="InterPro" id="IPR018060">
    <property type="entry name" value="HTH_AraC"/>
</dbReference>
<accession>A0ABZ2HDG4</accession>
<proteinExistence type="predicted"/>
<evidence type="ECO:0000256" key="1">
    <source>
        <dbReference type="ARBA" id="ARBA00023015"/>
    </source>
</evidence>
<dbReference type="InterPro" id="IPR003313">
    <property type="entry name" value="AraC-bd"/>
</dbReference>
<dbReference type="SMART" id="SM00342">
    <property type="entry name" value="HTH_ARAC"/>
    <property type="match status" value="1"/>
</dbReference>
<keyword evidence="3" id="KW-0804">Transcription</keyword>
<dbReference type="EMBL" id="CP146069">
    <property type="protein sequence ID" value="WWR45127.1"/>
    <property type="molecule type" value="Genomic_DNA"/>
</dbReference>
<gene>
    <name evidence="5" type="ORF">RZ517_09885</name>
</gene>
<dbReference type="InterPro" id="IPR009057">
    <property type="entry name" value="Homeodomain-like_sf"/>
</dbReference>
<dbReference type="SUPFAM" id="SSF46689">
    <property type="entry name" value="Homeodomain-like"/>
    <property type="match status" value="1"/>
</dbReference>
<dbReference type="Pfam" id="PF12833">
    <property type="entry name" value="HTH_18"/>
    <property type="match status" value="1"/>
</dbReference>
<protein>
    <submittedName>
        <fullName evidence="5">AraC family transcriptional regulator</fullName>
    </submittedName>
</protein>
<dbReference type="Gene3D" id="1.10.10.60">
    <property type="entry name" value="Homeodomain-like"/>
    <property type="match status" value="1"/>
</dbReference>
<evidence type="ECO:0000256" key="2">
    <source>
        <dbReference type="ARBA" id="ARBA00023125"/>
    </source>
</evidence>
<keyword evidence="1" id="KW-0805">Transcription regulation</keyword>
<dbReference type="PROSITE" id="PS01124">
    <property type="entry name" value="HTH_ARAC_FAMILY_2"/>
    <property type="match status" value="1"/>
</dbReference>
<dbReference type="Proteomes" id="UP001364156">
    <property type="component" value="Chromosome"/>
</dbReference>
<dbReference type="PANTHER" id="PTHR43280">
    <property type="entry name" value="ARAC-FAMILY TRANSCRIPTIONAL REGULATOR"/>
    <property type="match status" value="1"/>
</dbReference>
<dbReference type="Pfam" id="PF02311">
    <property type="entry name" value="AraC_binding"/>
    <property type="match status" value="1"/>
</dbReference>
<evidence type="ECO:0000313" key="6">
    <source>
        <dbReference type="Proteomes" id="UP001364156"/>
    </source>
</evidence>
<keyword evidence="2" id="KW-0238">DNA-binding</keyword>
<reference evidence="5 6" key="1">
    <citation type="submission" date="2023-10" db="EMBL/GenBank/DDBJ databases">
        <title>Roseovarius strain S88 nov., isolated from a marine algae.</title>
        <authorList>
            <person name="Lee M.W."/>
            <person name="Lee J.K."/>
            <person name="Kim J.M."/>
            <person name="Choi D.G."/>
            <person name="Baek J.H."/>
            <person name="Bayburt H."/>
            <person name="Jung J.J."/>
            <person name="Han D.M."/>
            <person name="Jeon C.O."/>
        </authorList>
    </citation>
    <scope>NUCLEOTIDE SEQUENCE [LARGE SCALE GENOMIC DNA]</scope>
    <source>
        <strain evidence="5 6">S88</strain>
    </source>
</reference>
<evidence type="ECO:0000313" key="5">
    <source>
        <dbReference type="EMBL" id="WWR45127.1"/>
    </source>
</evidence>
<keyword evidence="6" id="KW-1185">Reference proteome</keyword>
<evidence type="ECO:0000259" key="4">
    <source>
        <dbReference type="PROSITE" id="PS01124"/>
    </source>
</evidence>
<dbReference type="PANTHER" id="PTHR43280:SF32">
    <property type="entry name" value="TRANSCRIPTIONAL REGULATORY PROTEIN"/>
    <property type="match status" value="1"/>
</dbReference>
<evidence type="ECO:0000256" key="3">
    <source>
        <dbReference type="ARBA" id="ARBA00023163"/>
    </source>
</evidence>
<feature type="domain" description="HTH araC/xylS-type" evidence="4">
    <location>
        <begin position="177"/>
        <end position="275"/>
    </location>
</feature>
<name>A0ABZ2HDG4_9RHOB</name>
<sequence>MPGTLQRFQIMMDPTNTRHAQLKTLAQWVGSAPWRATLPHSRDTHALIWITRGQGRCLLGGRRCGLSVHSAVIIPAHTLFALEPGAQSFGLVCDIPTKSSILMPDEPMVLRIRDPRAQAELTTLMETMQRDQNEARPFWDEALNAHASLITVWLRRAIIAQDDAVLPRETASDRLLSAYAALIERDYATGRAMQDYARRLGVTPTHLTRTCKSAIGMTASDLLTRRILYGARDLLETTELPANQIAARLGFRSAAYFTRFVQRHTGKSPTELRFKLAKV</sequence>